<accession>A0A484X4C7</accession>
<dbReference type="Proteomes" id="UP000372890">
    <property type="component" value="Unassembled WGS sequence"/>
</dbReference>
<gene>
    <name evidence="4" type="primary">astA_1</name>
    <name evidence="4" type="ORF">NCTC9001_02778</name>
</gene>
<dbReference type="Gene3D" id="3.40.630.30">
    <property type="match status" value="1"/>
</dbReference>
<sequence length="247" mass="27472">MMVIRPVERSDVSALMQLASKTGGGLTSLPANEATLSVRIERAIKTWQGELPKSEQGYVFVLEDSETGTVAGICAIEVAVGLNDPWYNYRVGTLVHASKELNVYNALPTLFLSNDHTGSSELCTLFLDPKWRKEGNGYLLSKSRFMFMAAFRDKFNDKVVAEMRGVIDEHGYSPFWQSLGKRFFSMDFSRADFLCGTGQKAFIAELMPKHPIYTYFFIPGSPGRHRSGTSANRACPCGAGERRFSLP</sequence>
<proteinExistence type="predicted"/>
<dbReference type="InterPro" id="IPR007041">
    <property type="entry name" value="Arg_succinylTrfase_AstA/AruG"/>
</dbReference>
<dbReference type="NCBIfam" id="TIGR03243">
    <property type="entry name" value="arg_catab_AOST"/>
    <property type="match status" value="1"/>
</dbReference>
<reference evidence="4 5" key="1">
    <citation type="submission" date="2019-03" db="EMBL/GenBank/DDBJ databases">
        <authorList>
            <consortium name="Pathogen Informatics"/>
        </authorList>
    </citation>
    <scope>NUCLEOTIDE SEQUENCE [LARGE SCALE GENOMIC DNA]</scope>
    <source>
        <strain evidence="4 5">NCTC9001</strain>
    </source>
</reference>
<evidence type="ECO:0000256" key="2">
    <source>
        <dbReference type="ARBA" id="ARBA00022679"/>
    </source>
</evidence>
<evidence type="ECO:0000256" key="1">
    <source>
        <dbReference type="ARBA" id="ARBA00022503"/>
    </source>
</evidence>
<dbReference type="Pfam" id="PF04958">
    <property type="entry name" value="AstA"/>
    <property type="match status" value="1"/>
</dbReference>
<keyword evidence="1" id="KW-0056">Arginine metabolism</keyword>
<protein>
    <submittedName>
        <fullName evidence="4">Arginine N-succinyltransferase</fullName>
        <ecNumber evidence="4">2.3.1.109</ecNumber>
    </submittedName>
</protein>
<evidence type="ECO:0000313" key="4">
    <source>
        <dbReference type="EMBL" id="VFS18474.1"/>
    </source>
</evidence>
<evidence type="ECO:0000313" key="5">
    <source>
        <dbReference type="Proteomes" id="UP000372890"/>
    </source>
</evidence>
<dbReference type="SUPFAM" id="SSF55729">
    <property type="entry name" value="Acyl-CoA N-acyltransferases (Nat)"/>
    <property type="match status" value="1"/>
</dbReference>
<dbReference type="GO" id="GO:0006527">
    <property type="term" value="P:L-arginine catabolic process"/>
    <property type="evidence" value="ECO:0007669"/>
    <property type="project" value="InterPro"/>
</dbReference>
<name>A0A484X4C7_ECOLX</name>
<keyword evidence="2 4" id="KW-0808">Transferase</keyword>
<dbReference type="EC" id="2.3.1.109" evidence="4"/>
<dbReference type="EMBL" id="CAADIS010000004">
    <property type="protein sequence ID" value="VFS18474.1"/>
    <property type="molecule type" value="Genomic_DNA"/>
</dbReference>
<dbReference type="PANTHER" id="PTHR30420:SF1">
    <property type="entry name" value="ARGININE N-SUCCINYLTRANSFERASE"/>
    <property type="match status" value="1"/>
</dbReference>
<dbReference type="AlphaFoldDB" id="A0A484X4C7"/>
<dbReference type="GO" id="GO:0008791">
    <property type="term" value="F:arginine N-succinyltransferase activity"/>
    <property type="evidence" value="ECO:0007669"/>
    <property type="project" value="UniProtKB-EC"/>
</dbReference>
<keyword evidence="3 4" id="KW-0012">Acyltransferase</keyword>
<organism evidence="4 5">
    <name type="scientific">Escherichia coli</name>
    <dbReference type="NCBI Taxonomy" id="562"/>
    <lineage>
        <taxon>Bacteria</taxon>
        <taxon>Pseudomonadati</taxon>
        <taxon>Pseudomonadota</taxon>
        <taxon>Gammaproteobacteria</taxon>
        <taxon>Enterobacterales</taxon>
        <taxon>Enterobacteriaceae</taxon>
        <taxon>Escherichia</taxon>
    </lineage>
</organism>
<dbReference type="PANTHER" id="PTHR30420">
    <property type="entry name" value="N-SUCCINYLARGININE DIHYDROLASE"/>
    <property type="match status" value="1"/>
</dbReference>
<dbReference type="InterPro" id="IPR016181">
    <property type="entry name" value="Acyl_CoA_acyltransferase"/>
</dbReference>
<evidence type="ECO:0000256" key="3">
    <source>
        <dbReference type="ARBA" id="ARBA00023315"/>
    </source>
</evidence>